<dbReference type="InterPro" id="IPR051010">
    <property type="entry name" value="BCAA_transport"/>
</dbReference>
<dbReference type="PANTHER" id="PTHR30483:SF6">
    <property type="entry name" value="PERIPLASMIC BINDING PROTEIN OF ABC TRANSPORTER FOR NATURAL AMINO ACIDS"/>
    <property type="match status" value="1"/>
</dbReference>
<dbReference type="AlphaFoldDB" id="A0A1G8X362"/>
<organism evidence="3 4">
    <name type="scientific">Halovenus aranensis</name>
    <dbReference type="NCBI Taxonomy" id="890420"/>
    <lineage>
        <taxon>Archaea</taxon>
        <taxon>Methanobacteriati</taxon>
        <taxon>Methanobacteriota</taxon>
        <taxon>Stenosarchaea group</taxon>
        <taxon>Halobacteria</taxon>
        <taxon>Halobacteriales</taxon>
        <taxon>Haloarculaceae</taxon>
        <taxon>Halovenus</taxon>
    </lineage>
</organism>
<proteinExistence type="predicted"/>
<evidence type="ECO:0000256" key="1">
    <source>
        <dbReference type="ARBA" id="ARBA00022729"/>
    </source>
</evidence>
<protein>
    <submittedName>
        <fullName evidence="3">Amino acid/amide ABC transporter substrate-binding protein, HAAT family</fullName>
    </submittedName>
</protein>
<dbReference type="InterPro" id="IPR028081">
    <property type="entry name" value="Leu-bd"/>
</dbReference>
<dbReference type="EMBL" id="FNFC01000010">
    <property type="protein sequence ID" value="SDJ84963.1"/>
    <property type="molecule type" value="Genomic_DNA"/>
</dbReference>
<dbReference type="SUPFAM" id="SSF53822">
    <property type="entry name" value="Periplasmic binding protein-like I"/>
    <property type="match status" value="1"/>
</dbReference>
<accession>A0A1G8X362</accession>
<dbReference type="PANTHER" id="PTHR30483">
    <property type="entry name" value="LEUCINE-SPECIFIC-BINDING PROTEIN"/>
    <property type="match status" value="1"/>
</dbReference>
<evidence type="ECO:0000313" key="3">
    <source>
        <dbReference type="EMBL" id="SDJ84963.1"/>
    </source>
</evidence>
<evidence type="ECO:0000313" key="4">
    <source>
        <dbReference type="Proteomes" id="UP000198856"/>
    </source>
</evidence>
<dbReference type="InterPro" id="IPR028082">
    <property type="entry name" value="Peripla_BP_I"/>
</dbReference>
<feature type="domain" description="Leucine-binding protein" evidence="2">
    <location>
        <begin position="2"/>
        <end position="297"/>
    </location>
</feature>
<reference evidence="3 4" key="1">
    <citation type="submission" date="2016-10" db="EMBL/GenBank/DDBJ databases">
        <authorList>
            <person name="de Groot N.N."/>
        </authorList>
    </citation>
    <scope>NUCLEOTIDE SEQUENCE [LARGE SCALE GENOMIC DNA]</scope>
    <source>
        <strain evidence="3 4">IBRC-M10015</strain>
    </source>
</reference>
<name>A0A1G8X362_9EURY</name>
<sequence>MTQDDVDMLYGVGNSGGAISVINGVVDQAEVPFIAGPAASAEITAGEGTCRDLVFRANENTAMDARSGGVYIADQTDVDQIALFGADDAFGQSVVNNYRTVLENRGVTIADERAVPEDLDQPEWVGLLDEAESAGAEGIVGGFTAAGLSGFFSAFLDGDYDFQLFGGFASRLTLGVVGNALQSTLDDFSNEALQAADFGPFTTRYHWNQYDNPINDQFVESHAGTYGVVPDLFTSGAFTAASAVVQAMNEQGEVSADAIVEGMSGMTVTDTPKGENGYTFQEYNNQARSEMTVAPVTVTPDSQENWPAAIMPGDPIERVSADEVTIPASEMSCDLS</sequence>
<keyword evidence="1" id="KW-0732">Signal</keyword>
<dbReference type="STRING" id="890420.SAMN05216226_11083"/>
<dbReference type="Pfam" id="PF13458">
    <property type="entry name" value="Peripla_BP_6"/>
    <property type="match status" value="1"/>
</dbReference>
<evidence type="ECO:0000259" key="2">
    <source>
        <dbReference type="Pfam" id="PF13458"/>
    </source>
</evidence>
<keyword evidence="4" id="KW-1185">Reference proteome</keyword>
<dbReference type="Gene3D" id="3.40.50.2300">
    <property type="match status" value="2"/>
</dbReference>
<dbReference type="Proteomes" id="UP000198856">
    <property type="component" value="Unassembled WGS sequence"/>
</dbReference>
<gene>
    <name evidence="3" type="ORF">SAMN05216226_11083</name>
</gene>